<dbReference type="Gene3D" id="3.40.1740.10">
    <property type="entry name" value="VC0467-like"/>
    <property type="match status" value="1"/>
</dbReference>
<dbReference type="RefSeq" id="WP_406693839.1">
    <property type="nucleotide sequence ID" value="NZ_CP155447.1"/>
</dbReference>
<dbReference type="EMBL" id="CP155447">
    <property type="protein sequence ID" value="XBH01149.1"/>
    <property type="molecule type" value="Genomic_DNA"/>
</dbReference>
<protein>
    <submittedName>
        <fullName evidence="2">YqgE/AlgH family protein</fullName>
    </submittedName>
</protein>
<organism evidence="2">
    <name type="scientific">Singulisphaera sp. Ch08</name>
    <dbReference type="NCBI Taxonomy" id="3120278"/>
    <lineage>
        <taxon>Bacteria</taxon>
        <taxon>Pseudomonadati</taxon>
        <taxon>Planctomycetota</taxon>
        <taxon>Planctomycetia</taxon>
        <taxon>Isosphaerales</taxon>
        <taxon>Isosphaeraceae</taxon>
        <taxon>Singulisphaera</taxon>
    </lineage>
</organism>
<proteinExistence type="inferred from homology"/>
<reference evidence="2" key="1">
    <citation type="submission" date="2024-05" db="EMBL/GenBank/DDBJ databases">
        <title>Planctomycetes of the genus Singulisphaera possess chitinolytic capabilities.</title>
        <authorList>
            <person name="Ivanova A."/>
        </authorList>
    </citation>
    <scope>NUCLEOTIDE SEQUENCE</scope>
    <source>
        <strain evidence="2">Ch08T</strain>
    </source>
</reference>
<dbReference type="Pfam" id="PF02622">
    <property type="entry name" value="DUF179"/>
    <property type="match status" value="1"/>
</dbReference>
<evidence type="ECO:0000256" key="1">
    <source>
        <dbReference type="ARBA" id="ARBA00009600"/>
    </source>
</evidence>
<gene>
    <name evidence="2" type="ORF">V5E97_22650</name>
</gene>
<evidence type="ECO:0000313" key="2">
    <source>
        <dbReference type="EMBL" id="XBH01149.1"/>
    </source>
</evidence>
<accession>A0AAU7C806</accession>
<comment type="similarity">
    <text evidence="1">Belongs to the UPF0301 (AlgH) family.</text>
</comment>
<dbReference type="InterPro" id="IPR003774">
    <property type="entry name" value="AlgH-like"/>
</dbReference>
<name>A0AAU7C806_9BACT</name>
<dbReference type="PANTHER" id="PTHR30327:SF1">
    <property type="entry name" value="UPF0301 PROTEIN YQGE"/>
    <property type="match status" value="1"/>
</dbReference>
<dbReference type="PANTHER" id="PTHR30327">
    <property type="entry name" value="UNCHARACTERIZED PROTEIN YQGE"/>
    <property type="match status" value="1"/>
</dbReference>
<dbReference type="GO" id="GO:0005829">
    <property type="term" value="C:cytosol"/>
    <property type="evidence" value="ECO:0007669"/>
    <property type="project" value="TreeGrafter"/>
</dbReference>
<dbReference type="SUPFAM" id="SSF143456">
    <property type="entry name" value="VC0467-like"/>
    <property type="match status" value="1"/>
</dbReference>
<dbReference type="AlphaFoldDB" id="A0AAU7C806"/>
<sequence length="185" mass="20461">MNSLKGQLVIATPQLDTPIFSRSVILMLDHGEDGAMGVILNHPMNVVVTDLSGRIFEEEFVWDKSLCLGGPVTGPLIVLHTIEEMADQEVIPGVYCTLEATKVQEIISRKSEPSLVIANYSGWGPDQLEGEFETDSWLTLPAQIAHIFREADDKDLWKAVVSEVNTQKLSEFLGLRELPADPTMN</sequence>